<feature type="non-terminal residue" evidence="13">
    <location>
        <position position="437"/>
    </location>
</feature>
<evidence type="ECO:0000256" key="5">
    <source>
        <dbReference type="ARBA" id="ARBA00022692"/>
    </source>
</evidence>
<keyword evidence="12" id="KW-1185">Reference proteome</keyword>
<keyword evidence="3" id="KW-0813">Transport</keyword>
<protein>
    <recommendedName>
        <fullName evidence="8">Sugar phosphate exchanger 3</fullName>
    </recommendedName>
    <alternativeName>
        <fullName evidence="9">Solute carrier family 37 member 3</fullName>
    </alternativeName>
</protein>
<proteinExistence type="inferred from homology"/>
<keyword evidence="7 10" id="KW-0472">Membrane</keyword>
<evidence type="ECO:0000259" key="11">
    <source>
        <dbReference type="PROSITE" id="PS50850"/>
    </source>
</evidence>
<dbReference type="Proteomes" id="UP000695022">
    <property type="component" value="Unplaced"/>
</dbReference>
<dbReference type="InterPro" id="IPR020846">
    <property type="entry name" value="MFS_dom"/>
</dbReference>
<evidence type="ECO:0000313" key="13">
    <source>
        <dbReference type="RefSeq" id="XP_014667224.1"/>
    </source>
</evidence>
<dbReference type="InterPro" id="IPR000849">
    <property type="entry name" value="Sugar_P_transporter"/>
</dbReference>
<evidence type="ECO:0000256" key="1">
    <source>
        <dbReference type="ARBA" id="ARBA00004141"/>
    </source>
</evidence>
<dbReference type="GeneID" id="106808852"/>
<evidence type="ECO:0000256" key="3">
    <source>
        <dbReference type="ARBA" id="ARBA00022448"/>
    </source>
</evidence>
<reference evidence="13" key="1">
    <citation type="submission" date="2025-08" db="UniProtKB">
        <authorList>
            <consortium name="RefSeq"/>
        </authorList>
    </citation>
    <scope>IDENTIFICATION</scope>
</reference>
<keyword evidence="4" id="KW-0762">Sugar transport</keyword>
<feature type="transmembrane region" description="Helical" evidence="10">
    <location>
        <begin position="90"/>
        <end position="107"/>
    </location>
</feature>
<sequence>MTAPLGIQVVDKICCKCHSKNVWYRSYILVFTFLCYTAYHLSRKPISIVQNVLHGNCSALPGFNSSDPNACDWAPFDHSNYMELEGALNYGYLFSYAIGMFFVGHIAERVTLRYVLSFGMILSGITTVLFGLGRIWNIHLLTYYMAVQIAGGIVQSTGWPCVVTCVGNWFGNGHRGLLFGVWNSHTSVGNILGSLIAGVWVETNWALSFIVPGLIIIGLGILVFFFLVTDPTHVGCSAPDYHGDLVGGRRTMKPVFASSHTKRDVITTPEVVDDENYSEEESLLVPNHNMDSLNAIPDSSLDDLAPISFMRALRIQGVIEYSLCLFQVKLVGYTLLYWLPMYIQNTAGYSASESADLSTFFDIGGIVGGILAGIVSDYTGKSASTCTAMLVLSAPMMFIYEAYGNISLKNNIALLMLMGLLVNGPYALITTAVSADL</sequence>
<feature type="transmembrane region" description="Helical" evidence="10">
    <location>
        <begin position="206"/>
        <end position="228"/>
    </location>
</feature>
<feature type="transmembrane region" description="Helical" evidence="10">
    <location>
        <begin position="177"/>
        <end position="200"/>
    </location>
</feature>
<keyword evidence="5 10" id="KW-0812">Transmembrane</keyword>
<evidence type="ECO:0000256" key="7">
    <source>
        <dbReference type="ARBA" id="ARBA00023136"/>
    </source>
</evidence>
<evidence type="ECO:0000256" key="8">
    <source>
        <dbReference type="ARBA" id="ARBA00041091"/>
    </source>
</evidence>
<feature type="transmembrane region" description="Helical" evidence="10">
    <location>
        <begin position="142"/>
        <end position="170"/>
    </location>
</feature>
<feature type="domain" description="Major facilitator superfamily (MFS) profile" evidence="11">
    <location>
        <begin position="28"/>
        <end position="437"/>
    </location>
</feature>
<keyword evidence="6 10" id="KW-1133">Transmembrane helix</keyword>
<dbReference type="PIRSF" id="PIRSF002808">
    <property type="entry name" value="Hexose_phosphate_transp"/>
    <property type="match status" value="1"/>
</dbReference>
<dbReference type="InterPro" id="IPR011701">
    <property type="entry name" value="MFS"/>
</dbReference>
<feature type="transmembrane region" description="Helical" evidence="10">
    <location>
        <begin position="359"/>
        <end position="376"/>
    </location>
</feature>
<dbReference type="Gene3D" id="1.20.1250.20">
    <property type="entry name" value="MFS general substrate transporter like domains"/>
    <property type="match status" value="2"/>
</dbReference>
<feature type="transmembrane region" description="Helical" evidence="10">
    <location>
        <begin position="114"/>
        <end position="136"/>
    </location>
</feature>
<name>A0ABM1E4V3_PRICU</name>
<dbReference type="SUPFAM" id="SSF103473">
    <property type="entry name" value="MFS general substrate transporter"/>
    <property type="match status" value="1"/>
</dbReference>
<evidence type="ECO:0000313" key="12">
    <source>
        <dbReference type="Proteomes" id="UP000695022"/>
    </source>
</evidence>
<dbReference type="InterPro" id="IPR036259">
    <property type="entry name" value="MFS_trans_sf"/>
</dbReference>
<accession>A0ABM1E4V3</accession>
<evidence type="ECO:0000256" key="9">
    <source>
        <dbReference type="ARBA" id="ARBA00042039"/>
    </source>
</evidence>
<feature type="transmembrane region" description="Helical" evidence="10">
    <location>
        <begin position="383"/>
        <end position="400"/>
    </location>
</feature>
<evidence type="ECO:0000256" key="10">
    <source>
        <dbReference type="SAM" id="Phobius"/>
    </source>
</evidence>
<feature type="transmembrane region" description="Helical" evidence="10">
    <location>
        <begin position="22"/>
        <end position="39"/>
    </location>
</feature>
<evidence type="ECO:0000256" key="6">
    <source>
        <dbReference type="ARBA" id="ARBA00022989"/>
    </source>
</evidence>
<dbReference type="Pfam" id="PF07690">
    <property type="entry name" value="MFS_1"/>
    <property type="match status" value="1"/>
</dbReference>
<dbReference type="RefSeq" id="XP_014667224.1">
    <property type="nucleotide sequence ID" value="XM_014811738.1"/>
</dbReference>
<evidence type="ECO:0000256" key="4">
    <source>
        <dbReference type="ARBA" id="ARBA00022597"/>
    </source>
</evidence>
<dbReference type="PANTHER" id="PTHR43184:SF12">
    <property type="entry name" value="SUGAR PHOSPHATE EXCHANGER 3"/>
    <property type="match status" value="1"/>
</dbReference>
<comment type="subcellular location">
    <subcellularLocation>
        <location evidence="1">Membrane</location>
        <topology evidence="1">Multi-pass membrane protein</topology>
    </subcellularLocation>
</comment>
<gene>
    <name evidence="13" type="primary">LOC106808852</name>
</gene>
<evidence type="ECO:0000256" key="2">
    <source>
        <dbReference type="ARBA" id="ARBA00009598"/>
    </source>
</evidence>
<organism evidence="12 13">
    <name type="scientific">Priapulus caudatus</name>
    <name type="common">Priapulid worm</name>
    <dbReference type="NCBI Taxonomy" id="37621"/>
    <lineage>
        <taxon>Eukaryota</taxon>
        <taxon>Metazoa</taxon>
        <taxon>Ecdysozoa</taxon>
        <taxon>Scalidophora</taxon>
        <taxon>Priapulida</taxon>
        <taxon>Priapulimorpha</taxon>
        <taxon>Priapulimorphida</taxon>
        <taxon>Priapulidae</taxon>
        <taxon>Priapulus</taxon>
    </lineage>
</organism>
<dbReference type="PROSITE" id="PS50850">
    <property type="entry name" value="MFS"/>
    <property type="match status" value="1"/>
</dbReference>
<comment type="similarity">
    <text evidence="2">Belongs to the major facilitator superfamily. Organophosphate:Pi antiporter (OPA) (TC 2.A.1.4) family.</text>
</comment>
<feature type="transmembrane region" description="Helical" evidence="10">
    <location>
        <begin position="318"/>
        <end position="339"/>
    </location>
</feature>
<feature type="transmembrane region" description="Helical" evidence="10">
    <location>
        <begin position="412"/>
        <end position="435"/>
    </location>
</feature>
<dbReference type="PANTHER" id="PTHR43184">
    <property type="entry name" value="MAJOR FACILITATOR SUPERFAMILY TRANSPORTER 16, ISOFORM B"/>
    <property type="match status" value="1"/>
</dbReference>